<sequence length="73" mass="7894">MTGPVLDDNARAGGQNRIKPMDTARSSKDNIPFKPAKNIPASRDRDIMEYSSSKGIAGVKFEDKKGLGGCRVQ</sequence>
<name>A0A176VT31_MARPO</name>
<dbReference type="EMBL" id="LVLJ01002827">
    <property type="protein sequence ID" value="OAE23553.1"/>
    <property type="molecule type" value="Genomic_DNA"/>
</dbReference>
<accession>A0A176VT31</accession>
<proteinExistence type="predicted"/>
<evidence type="ECO:0000313" key="2">
    <source>
        <dbReference type="EMBL" id="OAE23553.1"/>
    </source>
</evidence>
<feature type="region of interest" description="Disordered" evidence="1">
    <location>
        <begin position="1"/>
        <end position="43"/>
    </location>
</feature>
<evidence type="ECO:0000313" key="3">
    <source>
        <dbReference type="Proteomes" id="UP000077202"/>
    </source>
</evidence>
<feature type="compositionally biased region" description="Basic and acidic residues" evidence="1">
    <location>
        <begin position="19"/>
        <end position="28"/>
    </location>
</feature>
<evidence type="ECO:0000256" key="1">
    <source>
        <dbReference type="SAM" id="MobiDB-lite"/>
    </source>
</evidence>
<comment type="caution">
    <text evidence="2">The sequence shown here is derived from an EMBL/GenBank/DDBJ whole genome shotgun (WGS) entry which is preliminary data.</text>
</comment>
<keyword evidence="3" id="KW-1185">Reference proteome</keyword>
<dbReference type="Proteomes" id="UP000077202">
    <property type="component" value="Unassembled WGS sequence"/>
</dbReference>
<organism evidence="2 3">
    <name type="scientific">Marchantia polymorpha subsp. ruderalis</name>
    <dbReference type="NCBI Taxonomy" id="1480154"/>
    <lineage>
        <taxon>Eukaryota</taxon>
        <taxon>Viridiplantae</taxon>
        <taxon>Streptophyta</taxon>
        <taxon>Embryophyta</taxon>
        <taxon>Marchantiophyta</taxon>
        <taxon>Marchantiopsida</taxon>
        <taxon>Marchantiidae</taxon>
        <taxon>Marchantiales</taxon>
        <taxon>Marchantiaceae</taxon>
        <taxon>Marchantia</taxon>
    </lineage>
</organism>
<dbReference type="AlphaFoldDB" id="A0A176VT31"/>
<reference evidence="2" key="1">
    <citation type="submission" date="2016-03" db="EMBL/GenBank/DDBJ databases">
        <title>Mechanisms controlling the formation of the plant cell surface in tip-growing cells are functionally conserved among land plants.</title>
        <authorList>
            <person name="Honkanen S."/>
            <person name="Jones V.A."/>
            <person name="Morieri G."/>
            <person name="Champion C."/>
            <person name="Hetherington A.J."/>
            <person name="Kelly S."/>
            <person name="Saint-Marcoux D."/>
            <person name="Proust H."/>
            <person name="Prescott H."/>
            <person name="Dolan L."/>
        </authorList>
    </citation>
    <scope>NUCLEOTIDE SEQUENCE [LARGE SCALE GENOMIC DNA]</scope>
    <source>
        <tissue evidence="2">Whole gametophyte</tissue>
    </source>
</reference>
<protein>
    <submittedName>
        <fullName evidence="2">Uncharacterized protein</fullName>
    </submittedName>
</protein>
<gene>
    <name evidence="2" type="ORF">AXG93_4284s1230</name>
</gene>